<organism evidence="1 2">
    <name type="scientific">Listeria innocua</name>
    <dbReference type="NCBI Taxonomy" id="1642"/>
    <lineage>
        <taxon>Bacteria</taxon>
        <taxon>Bacillati</taxon>
        <taxon>Bacillota</taxon>
        <taxon>Bacilli</taxon>
        <taxon>Bacillales</taxon>
        <taxon>Listeriaceae</taxon>
        <taxon>Listeria</taxon>
    </lineage>
</organism>
<reference evidence="1 2" key="1">
    <citation type="submission" date="2020-03" db="EMBL/GenBank/DDBJ databases">
        <title>Soil Listeria distribution.</title>
        <authorList>
            <person name="Liao J."/>
            <person name="Wiedmann M."/>
        </authorList>
    </citation>
    <scope>NUCLEOTIDE SEQUENCE [LARGE SCALE GENOMIC DNA]</scope>
    <source>
        <strain evidence="1 2">FSL L7-0297</strain>
    </source>
</reference>
<accession>A0AB73H9N1</accession>
<proteinExistence type="predicted"/>
<protein>
    <submittedName>
        <fullName evidence="1">Uncharacterized protein</fullName>
    </submittedName>
</protein>
<evidence type="ECO:0000313" key="2">
    <source>
        <dbReference type="Proteomes" id="UP000552309"/>
    </source>
</evidence>
<dbReference type="Proteomes" id="UP000552309">
    <property type="component" value="Unassembled WGS sequence"/>
</dbReference>
<sequence length="60" mass="7142">MGLKIGEKIIIKSRSKRDLENAVYQFILDNPDIKFEFKLILDKNIFGRLKWICEMLITKI</sequence>
<name>A0AB73H9N1_LISIO</name>
<gene>
    <name evidence="1" type="ORF">HCA89_11115</name>
</gene>
<dbReference type="AlphaFoldDB" id="A0AB73H9N1"/>
<comment type="caution">
    <text evidence="1">The sequence shown here is derived from an EMBL/GenBank/DDBJ whole genome shotgun (WGS) entry which is preliminary data.</text>
</comment>
<dbReference type="EMBL" id="JAARXV010000005">
    <property type="protein sequence ID" value="MBC2142863.1"/>
    <property type="molecule type" value="Genomic_DNA"/>
</dbReference>
<evidence type="ECO:0000313" key="1">
    <source>
        <dbReference type="EMBL" id="MBC2142863.1"/>
    </source>
</evidence>